<dbReference type="InterPro" id="IPR019775">
    <property type="entry name" value="WD40_repeat_CS"/>
</dbReference>
<dbReference type="InterPro" id="IPR036322">
    <property type="entry name" value="WD40_repeat_dom_sf"/>
</dbReference>
<feature type="compositionally biased region" description="Acidic residues" evidence="6">
    <location>
        <begin position="381"/>
        <end position="392"/>
    </location>
</feature>
<gene>
    <name evidence="7" type="ORF">BCR35DRAFT_305404</name>
</gene>
<dbReference type="InParanoid" id="A0A1Y2F3W0"/>
<feature type="region of interest" description="Disordered" evidence="6">
    <location>
        <begin position="370"/>
        <end position="402"/>
    </location>
</feature>
<dbReference type="PROSITE" id="PS00678">
    <property type="entry name" value="WD_REPEATS_1"/>
    <property type="match status" value="1"/>
</dbReference>
<organism evidence="7 8">
    <name type="scientific">Leucosporidium creatinivorum</name>
    <dbReference type="NCBI Taxonomy" id="106004"/>
    <lineage>
        <taxon>Eukaryota</taxon>
        <taxon>Fungi</taxon>
        <taxon>Dikarya</taxon>
        <taxon>Basidiomycota</taxon>
        <taxon>Pucciniomycotina</taxon>
        <taxon>Microbotryomycetes</taxon>
        <taxon>Leucosporidiales</taxon>
        <taxon>Leucosporidium</taxon>
    </lineage>
</organism>
<name>A0A1Y2F3W0_9BASI</name>
<dbReference type="PROSITE" id="PS50294">
    <property type="entry name" value="WD_REPEATS_REGION"/>
    <property type="match status" value="1"/>
</dbReference>
<dbReference type="Gene3D" id="2.130.10.10">
    <property type="entry name" value="YVTN repeat-like/Quinoprotein amine dehydrogenase"/>
    <property type="match status" value="2"/>
</dbReference>
<dbReference type="PROSITE" id="PS50082">
    <property type="entry name" value="WD_REPEATS_2"/>
    <property type="match status" value="1"/>
</dbReference>
<dbReference type="AlphaFoldDB" id="A0A1Y2F3W0"/>
<feature type="repeat" description="WD" evidence="5">
    <location>
        <begin position="22"/>
        <end position="57"/>
    </location>
</feature>
<accession>A0A1Y2F3W0</accession>
<evidence type="ECO:0000313" key="8">
    <source>
        <dbReference type="Proteomes" id="UP000193467"/>
    </source>
</evidence>
<keyword evidence="8" id="KW-1185">Reference proteome</keyword>
<comment type="similarity">
    <text evidence="3">Belongs to the WD repeat ASA1 family.</text>
</comment>
<proteinExistence type="inferred from homology"/>
<dbReference type="Proteomes" id="UP000193467">
    <property type="component" value="Unassembled WGS sequence"/>
</dbReference>
<evidence type="ECO:0000256" key="5">
    <source>
        <dbReference type="PROSITE-ProRule" id="PRU00221"/>
    </source>
</evidence>
<comment type="caution">
    <text evidence="7">The sequence shown here is derived from an EMBL/GenBank/DDBJ whole genome shotgun (WGS) entry which is preliminary data.</text>
</comment>
<dbReference type="PANTHER" id="PTHR19854">
    <property type="entry name" value="TRANSDUCIN BETA-LIKE 3"/>
    <property type="match status" value="1"/>
</dbReference>
<evidence type="ECO:0000256" key="3">
    <source>
        <dbReference type="ARBA" id="ARBA00037931"/>
    </source>
</evidence>
<dbReference type="InterPro" id="IPR015943">
    <property type="entry name" value="WD40/YVTN_repeat-like_dom_sf"/>
</dbReference>
<dbReference type="EMBL" id="MCGR01000031">
    <property type="protein sequence ID" value="ORY77635.1"/>
    <property type="molecule type" value="Genomic_DNA"/>
</dbReference>
<dbReference type="InterPro" id="IPR001680">
    <property type="entry name" value="WD40_rpt"/>
</dbReference>
<reference evidence="7 8" key="1">
    <citation type="submission" date="2016-07" db="EMBL/GenBank/DDBJ databases">
        <title>Pervasive Adenine N6-methylation of Active Genes in Fungi.</title>
        <authorList>
            <consortium name="DOE Joint Genome Institute"/>
            <person name="Mondo S.J."/>
            <person name="Dannebaum R.O."/>
            <person name="Kuo R.C."/>
            <person name="Labutti K."/>
            <person name="Haridas S."/>
            <person name="Kuo A."/>
            <person name="Salamov A."/>
            <person name="Ahrendt S.R."/>
            <person name="Lipzen A."/>
            <person name="Sullivan W."/>
            <person name="Andreopoulos W.B."/>
            <person name="Clum A."/>
            <person name="Lindquist E."/>
            <person name="Daum C."/>
            <person name="Ramamoorthy G.K."/>
            <person name="Gryganskyi A."/>
            <person name="Culley D."/>
            <person name="Magnuson J.K."/>
            <person name="James T.Y."/>
            <person name="O'Malley M.A."/>
            <person name="Stajich J.E."/>
            <person name="Spatafora J.W."/>
            <person name="Visel A."/>
            <person name="Grigoriev I.V."/>
        </authorList>
    </citation>
    <scope>NUCLEOTIDE SEQUENCE [LARGE SCALE GENOMIC DNA]</scope>
    <source>
        <strain evidence="7 8">62-1032</strain>
    </source>
</reference>
<evidence type="ECO:0000256" key="2">
    <source>
        <dbReference type="ARBA" id="ARBA00022737"/>
    </source>
</evidence>
<dbReference type="PANTHER" id="PTHR19854:SF1">
    <property type="entry name" value="GUANINE NUCLEOTIDE-BINDING PROTEIN SUBUNIT BETA-LIKE PROTEIN 1"/>
    <property type="match status" value="1"/>
</dbReference>
<dbReference type="SUPFAM" id="SSF50978">
    <property type="entry name" value="WD40 repeat-like"/>
    <property type="match status" value="1"/>
</dbReference>
<dbReference type="OrthoDB" id="7668193at2759"/>
<dbReference type="FunCoup" id="A0A1Y2F3W0">
    <property type="interactions" value="156"/>
</dbReference>
<protein>
    <recommendedName>
        <fullName evidence="4">ASTRA-associated protein 1</fullName>
    </recommendedName>
</protein>
<evidence type="ECO:0000256" key="6">
    <source>
        <dbReference type="SAM" id="MobiDB-lite"/>
    </source>
</evidence>
<dbReference type="Pfam" id="PF00400">
    <property type="entry name" value="WD40"/>
    <property type="match status" value="2"/>
</dbReference>
<evidence type="ECO:0000313" key="7">
    <source>
        <dbReference type="EMBL" id="ORY77635.1"/>
    </source>
</evidence>
<sequence>MLPIASTSQTPYSQQPAPSYILRGHTAQISVLQFSSNGRWLYSGDVDGWLAVWDLNTFRPRLFWRPHTAGLLSIEEWDSGLLTHARDNLIHYTPLPTSIRALNRAAATAVPSPKEPTPLRSEWSLDVNAMAYCRMSILRLGRDEMGREKALVAVPALTRDELIDIFHIPSMARVHRSIGANCFIGEGNKTGTVMSLQLFTSTSTSSSSSSPLHLLAAYEDGRVAHFAFTGSTSKAFDPPTGPREEGEEWELVWEEKGHREAVMSLALSPDKETAWSCAADHNICQYSLFAPFAAEPSTSPTHLKQTPTEYPGRSALAVRDDGKLLAVAGWDGETRLYSTKSSHPLAVLSYHRTSLHALAFAPCAFPLPPPSSPSNLAEPSNDSDSDSDDDDEAPRWSKARPWLAVGGKDEKISLWEMYPPEKGVVAARGVA</sequence>
<dbReference type="SMART" id="SM00320">
    <property type="entry name" value="WD40"/>
    <property type="match status" value="4"/>
</dbReference>
<dbReference type="STRING" id="106004.A0A1Y2F3W0"/>
<keyword evidence="2" id="KW-0677">Repeat</keyword>
<evidence type="ECO:0000256" key="4">
    <source>
        <dbReference type="ARBA" id="ARBA00040563"/>
    </source>
</evidence>
<evidence type="ECO:0000256" key="1">
    <source>
        <dbReference type="ARBA" id="ARBA00022574"/>
    </source>
</evidence>
<keyword evidence="1 5" id="KW-0853">WD repeat</keyword>